<dbReference type="PANTHER" id="PTHR37850:SF2">
    <property type="entry name" value="SAF DOMAIN PROTEIN"/>
    <property type="match status" value="1"/>
</dbReference>
<dbReference type="PANTHER" id="PTHR37850">
    <property type="entry name" value="STRU PROTEIN"/>
    <property type="match status" value="1"/>
</dbReference>
<keyword evidence="3" id="KW-1185">Reference proteome</keyword>
<comment type="caution">
    <text evidence="2">The sequence shown here is derived from an EMBL/GenBank/DDBJ whole genome shotgun (WGS) entry which is preliminary data.</text>
</comment>
<dbReference type="Proteomes" id="UP001165492">
    <property type="component" value="Unassembled WGS sequence"/>
</dbReference>
<feature type="domain" description="Oxidoreductase DRL-like catalytic" evidence="1">
    <location>
        <begin position="160"/>
        <end position="321"/>
    </location>
</feature>
<dbReference type="SUPFAM" id="SSF51735">
    <property type="entry name" value="NAD(P)-binding Rossmann-fold domains"/>
    <property type="match status" value="1"/>
</dbReference>
<reference evidence="2" key="1">
    <citation type="submission" date="2021-11" db="EMBL/GenBank/DDBJ databases">
        <title>Description of a new species Pelosinus isolated from the bottom sediments of Lake Baikal.</title>
        <authorList>
            <person name="Zakharyuk A."/>
        </authorList>
    </citation>
    <scope>NUCLEOTIDE SEQUENCE</scope>
    <source>
        <strain evidence="2">Bkl1</strain>
    </source>
</reference>
<evidence type="ECO:0000313" key="3">
    <source>
        <dbReference type="Proteomes" id="UP001165492"/>
    </source>
</evidence>
<accession>A0ABS8HVS3</accession>
<dbReference type="Gene3D" id="3.40.50.720">
    <property type="entry name" value="NAD(P)-binding Rossmann-like Domain"/>
    <property type="match status" value="1"/>
</dbReference>
<dbReference type="InterPro" id="IPR048423">
    <property type="entry name" value="DRL_cat"/>
</dbReference>
<evidence type="ECO:0000259" key="1">
    <source>
        <dbReference type="Pfam" id="PF21135"/>
    </source>
</evidence>
<gene>
    <name evidence="2" type="ORF">LMF89_18130</name>
</gene>
<sequence length="430" mass="46139">MLGLNYKLEELEKNGKSILTGIIGAGQMGKGMISQMTLMKGMTPAVVVDINIENAKKAFLHAGVDEGNIKYAKTAAEADAFIKDGKSVIADHSDVATKSEVIQVVIDATGVTEVGAKIALDTILGKKHIVMLNAEADVVIGPILKKFADAAGVIYTGAAGDEPGAVKELYDFAVASGFEVRVIGKGKNNVLDFDCNPDTVLEEATRRGVSPHMLASFKEGTKTMVELACMSNATGYICDVRGGHGISGEVKDLPQLLSLKEENGVLNQYGVVDFVNGIAPGVFVIVTSKLPEVRAEMEYVSMGKGPNYILYRPYHLCSLETPLSAAKAVLDHQATIAPMGGLVSEVITVAKKDLKAGDYLDGIGGYTVYGTIERYEIAKEMNALPVGLVNKDTILKQDVKKGDLITYDMVQLREDSFILQMRRLQDKLFA</sequence>
<organism evidence="2 3">
    <name type="scientific">Pelosinus baikalensis</name>
    <dbReference type="NCBI Taxonomy" id="2892015"/>
    <lineage>
        <taxon>Bacteria</taxon>
        <taxon>Bacillati</taxon>
        <taxon>Bacillota</taxon>
        <taxon>Negativicutes</taxon>
        <taxon>Selenomonadales</taxon>
        <taxon>Sporomusaceae</taxon>
        <taxon>Pelosinus</taxon>
    </lineage>
</organism>
<dbReference type="EMBL" id="JAJHJB010000029">
    <property type="protein sequence ID" value="MCC5467256.1"/>
    <property type="molecule type" value="Genomic_DNA"/>
</dbReference>
<dbReference type="InterPro" id="IPR036291">
    <property type="entry name" value="NAD(P)-bd_dom_sf"/>
</dbReference>
<dbReference type="CDD" id="cd11616">
    <property type="entry name" value="SAF_DH_OX_like"/>
    <property type="match status" value="1"/>
</dbReference>
<dbReference type="RefSeq" id="WP_229536272.1">
    <property type="nucleotide sequence ID" value="NZ_JAJHJB010000029.1"/>
</dbReference>
<proteinExistence type="predicted"/>
<dbReference type="Pfam" id="PF21135">
    <property type="entry name" value="DRL_cat"/>
    <property type="match status" value="1"/>
</dbReference>
<protein>
    <submittedName>
        <fullName evidence="2">NAD(P)-dependent oxidoreductase</fullName>
    </submittedName>
</protein>
<evidence type="ECO:0000313" key="2">
    <source>
        <dbReference type="EMBL" id="MCC5467256.1"/>
    </source>
</evidence>
<name>A0ABS8HVS3_9FIRM</name>